<dbReference type="PANTHER" id="PTHR24321:SF8">
    <property type="entry name" value="ESTRADIOL 17-BETA-DEHYDROGENASE 8-RELATED"/>
    <property type="match status" value="1"/>
</dbReference>
<dbReference type="InterPro" id="IPR020904">
    <property type="entry name" value="Sc_DH/Rdtase_CS"/>
</dbReference>
<dbReference type="PRINTS" id="PR00080">
    <property type="entry name" value="SDRFAMILY"/>
</dbReference>
<proteinExistence type="inferred from homology"/>
<keyword evidence="2 3" id="KW-0560">Oxidoreductase</keyword>
<dbReference type="RefSeq" id="WP_285968724.1">
    <property type="nucleotide sequence ID" value="NZ_CP127294.1"/>
</dbReference>
<reference evidence="3 4" key="1">
    <citation type="submission" date="2023-06" db="EMBL/GenBank/DDBJ databases">
        <authorList>
            <person name="Oyuntsetseg B."/>
            <person name="Kim S.B."/>
        </authorList>
    </citation>
    <scope>NUCLEOTIDE SEQUENCE [LARGE SCALE GENOMIC DNA]</scope>
    <source>
        <strain evidence="3 4">2-15</strain>
    </source>
</reference>
<protein>
    <submittedName>
        <fullName evidence="3">SDR family oxidoreductase</fullName>
        <ecNumber evidence="3">1.-.-.-</ecNumber>
    </submittedName>
</protein>
<evidence type="ECO:0000256" key="1">
    <source>
        <dbReference type="ARBA" id="ARBA00006484"/>
    </source>
</evidence>
<dbReference type="AlphaFoldDB" id="A0A9Y2ICR0"/>
<dbReference type="CDD" id="cd05233">
    <property type="entry name" value="SDR_c"/>
    <property type="match status" value="1"/>
</dbReference>
<comment type="similarity">
    <text evidence="1">Belongs to the short-chain dehydrogenases/reductases (SDR) family.</text>
</comment>
<gene>
    <name evidence="3" type="ORF">QRX50_42445</name>
</gene>
<dbReference type="PANTHER" id="PTHR24321">
    <property type="entry name" value="DEHYDROGENASES, SHORT CHAIN"/>
    <property type="match status" value="1"/>
</dbReference>
<sequence>MTAPNVVVTGATSGIGRAVTQLCLATGARVAGLDLGAGAAHPGYEETYVPLAADVSDEGSVSAAAAGIRTEFDGVDWLVNCAGIGGYTGDVTETSPESWRRTLEVNLTGAYLVSRAVLPLMRGRSGAAVVHVSSQYGMVGGAGFPAYCAAKAGLIGLTRAMAVDHAPDGIRVNCVCPGPTDTPMLARSGRDETGGREAERVRERNLFGTPAPPQDVAETIAFLLGPGSASMTGAVVPVDGGWTAG</sequence>
<dbReference type="InterPro" id="IPR002347">
    <property type="entry name" value="SDR_fam"/>
</dbReference>
<evidence type="ECO:0000313" key="4">
    <source>
        <dbReference type="Proteomes" id="UP001236014"/>
    </source>
</evidence>
<dbReference type="Gene3D" id="3.40.50.720">
    <property type="entry name" value="NAD(P)-binding Rossmann-like Domain"/>
    <property type="match status" value="1"/>
</dbReference>
<dbReference type="Proteomes" id="UP001236014">
    <property type="component" value="Chromosome"/>
</dbReference>
<keyword evidence="4" id="KW-1185">Reference proteome</keyword>
<name>A0A9Y2ICR0_9PSEU</name>
<dbReference type="EC" id="1.-.-.-" evidence="3"/>
<evidence type="ECO:0000313" key="3">
    <source>
        <dbReference type="EMBL" id="WIX77990.1"/>
    </source>
</evidence>
<dbReference type="FunFam" id="3.40.50.720:FF:000084">
    <property type="entry name" value="Short-chain dehydrogenase reductase"/>
    <property type="match status" value="1"/>
</dbReference>
<dbReference type="EMBL" id="CP127294">
    <property type="protein sequence ID" value="WIX77990.1"/>
    <property type="molecule type" value="Genomic_DNA"/>
</dbReference>
<dbReference type="GO" id="GO:0016491">
    <property type="term" value="F:oxidoreductase activity"/>
    <property type="evidence" value="ECO:0007669"/>
    <property type="project" value="UniProtKB-KW"/>
</dbReference>
<dbReference type="KEGG" id="acab:QRX50_42445"/>
<dbReference type="PROSITE" id="PS00061">
    <property type="entry name" value="ADH_SHORT"/>
    <property type="match status" value="1"/>
</dbReference>
<dbReference type="PRINTS" id="PR00081">
    <property type="entry name" value="GDHRDH"/>
</dbReference>
<accession>A0A9Y2ICR0</accession>
<dbReference type="Pfam" id="PF13561">
    <property type="entry name" value="adh_short_C2"/>
    <property type="match status" value="1"/>
</dbReference>
<dbReference type="SUPFAM" id="SSF51735">
    <property type="entry name" value="NAD(P)-binding Rossmann-fold domains"/>
    <property type="match status" value="1"/>
</dbReference>
<evidence type="ECO:0000256" key="2">
    <source>
        <dbReference type="ARBA" id="ARBA00023002"/>
    </source>
</evidence>
<dbReference type="InterPro" id="IPR036291">
    <property type="entry name" value="NAD(P)-bd_dom_sf"/>
</dbReference>
<organism evidence="3 4">
    <name type="scientific">Amycolatopsis carbonis</name>
    <dbReference type="NCBI Taxonomy" id="715471"/>
    <lineage>
        <taxon>Bacteria</taxon>
        <taxon>Bacillati</taxon>
        <taxon>Actinomycetota</taxon>
        <taxon>Actinomycetes</taxon>
        <taxon>Pseudonocardiales</taxon>
        <taxon>Pseudonocardiaceae</taxon>
        <taxon>Amycolatopsis</taxon>
    </lineage>
</organism>